<keyword evidence="3" id="KW-1185">Reference proteome</keyword>
<keyword evidence="1" id="KW-0732">Signal</keyword>
<feature type="signal peptide" evidence="1">
    <location>
        <begin position="1"/>
        <end position="24"/>
    </location>
</feature>
<dbReference type="Proteomes" id="UP000037035">
    <property type="component" value="Unassembled WGS sequence"/>
</dbReference>
<dbReference type="AlphaFoldDB" id="A0A0L6UVY2"/>
<gene>
    <name evidence="2" type="ORF">VP01_3724g2</name>
</gene>
<evidence type="ECO:0000256" key="1">
    <source>
        <dbReference type="SAM" id="SignalP"/>
    </source>
</evidence>
<evidence type="ECO:0000313" key="3">
    <source>
        <dbReference type="Proteomes" id="UP000037035"/>
    </source>
</evidence>
<dbReference type="EMBL" id="LAVV01008751">
    <property type="protein sequence ID" value="KNZ52025.1"/>
    <property type="molecule type" value="Genomic_DNA"/>
</dbReference>
<evidence type="ECO:0000313" key="2">
    <source>
        <dbReference type="EMBL" id="KNZ52025.1"/>
    </source>
</evidence>
<protein>
    <submittedName>
        <fullName evidence="2">Uncharacterized protein</fullName>
    </submittedName>
</protein>
<proteinExistence type="predicted"/>
<name>A0A0L6UVY2_9BASI</name>
<accession>A0A0L6UVY2</accession>
<feature type="chain" id="PRO_5005567635" evidence="1">
    <location>
        <begin position="25"/>
        <end position="91"/>
    </location>
</feature>
<reference evidence="2 3" key="1">
    <citation type="submission" date="2015-08" db="EMBL/GenBank/DDBJ databases">
        <title>Next Generation Sequencing and Analysis of the Genome of Puccinia sorghi L Schw, the Causal Agent of Maize Common Rust.</title>
        <authorList>
            <person name="Rochi L."/>
            <person name="Burguener G."/>
            <person name="Darino M."/>
            <person name="Turjanski A."/>
            <person name="Kreff E."/>
            <person name="Dieguez M.J."/>
            <person name="Sacco F."/>
        </authorList>
    </citation>
    <scope>NUCLEOTIDE SEQUENCE [LARGE SCALE GENOMIC DNA]</scope>
    <source>
        <strain evidence="2 3">RO10H11247</strain>
    </source>
</reference>
<dbReference type="VEuPathDB" id="FungiDB:VP01_3724g2"/>
<comment type="caution">
    <text evidence="2">The sequence shown here is derived from an EMBL/GenBank/DDBJ whole genome shotgun (WGS) entry which is preliminary data.</text>
</comment>
<sequence>MSNCQARWMVFLTSLNFIINHIPGNLNPADPVTCRPNFLPEDGIKETQRILTPELILGKLEYLLTTLVMKDPQKRLKIGILIFFSPPLREF</sequence>
<organism evidence="2 3">
    <name type="scientific">Puccinia sorghi</name>
    <dbReference type="NCBI Taxonomy" id="27349"/>
    <lineage>
        <taxon>Eukaryota</taxon>
        <taxon>Fungi</taxon>
        <taxon>Dikarya</taxon>
        <taxon>Basidiomycota</taxon>
        <taxon>Pucciniomycotina</taxon>
        <taxon>Pucciniomycetes</taxon>
        <taxon>Pucciniales</taxon>
        <taxon>Pucciniaceae</taxon>
        <taxon>Puccinia</taxon>
    </lineage>
</organism>